<dbReference type="PANTHER" id="PTHR40448">
    <property type="entry name" value="TWO-COMPONENT SENSOR HISTIDINE KINASE"/>
    <property type="match status" value="1"/>
</dbReference>
<dbReference type="GO" id="GO:0042802">
    <property type="term" value="F:identical protein binding"/>
    <property type="evidence" value="ECO:0007669"/>
    <property type="project" value="TreeGrafter"/>
</dbReference>
<gene>
    <name evidence="8" type="ORF">BCM02_109331</name>
</gene>
<dbReference type="PROSITE" id="PS50109">
    <property type="entry name" value="HIS_KIN"/>
    <property type="match status" value="1"/>
</dbReference>
<feature type="transmembrane region" description="Helical" evidence="6">
    <location>
        <begin position="365"/>
        <end position="387"/>
    </location>
</feature>
<evidence type="ECO:0000256" key="6">
    <source>
        <dbReference type="SAM" id="Phobius"/>
    </source>
</evidence>
<dbReference type="PANTHER" id="PTHR40448:SF1">
    <property type="entry name" value="TWO-COMPONENT SENSOR HISTIDINE KINASE"/>
    <property type="match status" value="1"/>
</dbReference>
<evidence type="ECO:0000313" key="9">
    <source>
        <dbReference type="Proteomes" id="UP000323257"/>
    </source>
</evidence>
<dbReference type="SUPFAM" id="SSF55874">
    <property type="entry name" value="ATPase domain of HSP90 chaperone/DNA topoisomerase II/histidine kinase"/>
    <property type="match status" value="1"/>
</dbReference>
<keyword evidence="5" id="KW-0902">Two-component regulatory system</keyword>
<name>A0A5S5C0R9_9BACL</name>
<dbReference type="InterPro" id="IPR036890">
    <property type="entry name" value="HATPase_C_sf"/>
</dbReference>
<dbReference type="SMART" id="SM00387">
    <property type="entry name" value="HATPase_c"/>
    <property type="match status" value="1"/>
</dbReference>
<keyword evidence="6" id="KW-0472">Membrane</keyword>
<keyword evidence="6" id="KW-0812">Transmembrane</keyword>
<keyword evidence="4" id="KW-0067">ATP-binding</keyword>
<dbReference type="AlphaFoldDB" id="A0A5S5C0R9"/>
<keyword evidence="2" id="KW-0547">Nucleotide-binding</keyword>
<dbReference type="Pfam" id="PF02518">
    <property type="entry name" value="HATPase_c"/>
    <property type="match status" value="1"/>
</dbReference>
<feature type="transmembrane region" description="Helical" evidence="6">
    <location>
        <begin position="21"/>
        <end position="47"/>
    </location>
</feature>
<dbReference type="Proteomes" id="UP000323257">
    <property type="component" value="Unassembled WGS sequence"/>
</dbReference>
<organism evidence="8 9">
    <name type="scientific">Paenibacillus methanolicus</name>
    <dbReference type="NCBI Taxonomy" id="582686"/>
    <lineage>
        <taxon>Bacteria</taxon>
        <taxon>Bacillati</taxon>
        <taxon>Bacillota</taxon>
        <taxon>Bacilli</taxon>
        <taxon>Bacillales</taxon>
        <taxon>Paenibacillaceae</taxon>
        <taxon>Paenibacillus</taxon>
    </lineage>
</organism>
<dbReference type="GO" id="GO:0016301">
    <property type="term" value="F:kinase activity"/>
    <property type="evidence" value="ECO:0007669"/>
    <property type="project" value="UniProtKB-KW"/>
</dbReference>
<keyword evidence="6" id="KW-1133">Transmembrane helix</keyword>
<evidence type="ECO:0000256" key="3">
    <source>
        <dbReference type="ARBA" id="ARBA00022777"/>
    </source>
</evidence>
<dbReference type="Gene3D" id="1.10.287.130">
    <property type="match status" value="1"/>
</dbReference>
<keyword evidence="1" id="KW-0808">Transferase</keyword>
<dbReference type="InterPro" id="IPR003594">
    <property type="entry name" value="HATPase_dom"/>
</dbReference>
<dbReference type="Gene3D" id="3.30.565.10">
    <property type="entry name" value="Histidine kinase-like ATPase, C-terminal domain"/>
    <property type="match status" value="1"/>
</dbReference>
<sequence>MRVEIGNEPAVGGMKTSMRKAYAKVTLLLTIALIALLIANNLIYYFISKDKLERQEVDNLKSQAQAINNILEHSREGAAYVERLVGEKLRADALAIRSRLDPDIRGVTNEELDALARELAIDAVTLLIREGDAFVLARSSKREEIGLSTKNWGLWNKAFLELYEKKNVSAIEWGDSLDHYWTGPYSVSDTNAEEFFKYGYYYDGTTNYIINPFVSNASIRQYEQSVGIASIIASITASDPSILEIAGFNPSAFGREKVVAKNSSGQTYTPRYYAPVFFGTNAYARDELDKREIRRAIETKAITSYKADVNGRTILKTFIPVFTDKINELGLVTDNSVRELEQNLNYYVIGIAIDYRDIQDRLNGILLEMGMIILLVTVICMALLLLLNHYFGRSKDQTAIDAQTTYVDEMNLLFNNIREQRHDFVNHINTIHALAQVQKYDELRAYTQEVVGEIHDINQMLNIGNPPLAALIQSKLVQAQRKEIRFTYAFSNMSAFPEGVRSVDFVRMLGNLIDNAFDEVAKVEPERRTVELTGAIEAGRLRFVVRNAGSIDAAVMDRMFEAGVTSKPEGRNSGLGLPITLAIVKRYKGTIKVENDDGVTFTIEIPVAS</sequence>
<dbReference type="EMBL" id="VNHS01000009">
    <property type="protein sequence ID" value="TYP72052.1"/>
    <property type="molecule type" value="Genomic_DNA"/>
</dbReference>
<dbReference type="OrthoDB" id="1634477at2"/>
<dbReference type="GO" id="GO:0000160">
    <property type="term" value="P:phosphorelay signal transduction system"/>
    <property type="evidence" value="ECO:0007669"/>
    <property type="project" value="UniProtKB-KW"/>
</dbReference>
<keyword evidence="3 8" id="KW-0418">Kinase</keyword>
<proteinExistence type="predicted"/>
<evidence type="ECO:0000256" key="4">
    <source>
        <dbReference type="ARBA" id="ARBA00022840"/>
    </source>
</evidence>
<comment type="caution">
    <text evidence="8">The sequence shown here is derived from an EMBL/GenBank/DDBJ whole genome shotgun (WGS) entry which is preliminary data.</text>
</comment>
<feature type="domain" description="Histidine kinase" evidence="7">
    <location>
        <begin position="505"/>
        <end position="609"/>
    </location>
</feature>
<evidence type="ECO:0000313" key="8">
    <source>
        <dbReference type="EMBL" id="TYP72052.1"/>
    </source>
</evidence>
<dbReference type="InterPro" id="IPR039506">
    <property type="entry name" value="SPOB_a"/>
</dbReference>
<dbReference type="GO" id="GO:0005524">
    <property type="term" value="F:ATP binding"/>
    <property type="evidence" value="ECO:0007669"/>
    <property type="project" value="UniProtKB-KW"/>
</dbReference>
<evidence type="ECO:0000256" key="5">
    <source>
        <dbReference type="ARBA" id="ARBA00023012"/>
    </source>
</evidence>
<reference evidence="8 9" key="1">
    <citation type="submission" date="2019-07" db="EMBL/GenBank/DDBJ databases">
        <title>Genomic Encyclopedia of Type Strains, Phase III (KMG-III): the genomes of soil and plant-associated and newly described type strains.</title>
        <authorList>
            <person name="Whitman W."/>
        </authorList>
    </citation>
    <scope>NUCLEOTIDE SEQUENCE [LARGE SCALE GENOMIC DNA]</scope>
    <source>
        <strain evidence="8 9">BL24</strain>
    </source>
</reference>
<dbReference type="InterPro" id="IPR005467">
    <property type="entry name" value="His_kinase_dom"/>
</dbReference>
<protein>
    <submittedName>
        <fullName evidence="8">Sensor kinase SpoOB-type protein</fullName>
    </submittedName>
</protein>
<keyword evidence="9" id="KW-1185">Reference proteome</keyword>
<evidence type="ECO:0000256" key="2">
    <source>
        <dbReference type="ARBA" id="ARBA00022741"/>
    </source>
</evidence>
<evidence type="ECO:0000259" key="7">
    <source>
        <dbReference type="PROSITE" id="PS50109"/>
    </source>
</evidence>
<dbReference type="Pfam" id="PF14689">
    <property type="entry name" value="SPOB_a"/>
    <property type="match status" value="1"/>
</dbReference>
<accession>A0A5S5C0R9</accession>
<evidence type="ECO:0000256" key="1">
    <source>
        <dbReference type="ARBA" id="ARBA00022679"/>
    </source>
</evidence>